<feature type="domain" description="Ppx/GppA phosphatase N-terminal" evidence="1">
    <location>
        <begin position="17"/>
        <end position="301"/>
    </location>
</feature>
<evidence type="ECO:0000313" key="2">
    <source>
        <dbReference type="EMBL" id="KIO74931.1"/>
    </source>
</evidence>
<dbReference type="PANTHER" id="PTHR30005:SF0">
    <property type="entry name" value="RETROGRADE REGULATION PROTEIN 2"/>
    <property type="match status" value="1"/>
</dbReference>
<dbReference type="SUPFAM" id="SSF53067">
    <property type="entry name" value="Actin-like ATPase domain"/>
    <property type="match status" value="2"/>
</dbReference>
<sequence length="309" mass="33344">MRAAVIDLGTNTFHLIIADLTPAGVQVIYKTNLPVQLGQGRINENMIIPAAFERGIKALKDFKTLIDSHQAEVVRATATSAVRSASNGKDFVTAALKIAGIAIKVITGEQEAAYIFKGVKATGVISQQSLIMDIGGGSTEFIICNPDGPLWKKSYNIGAARLLQAYFHTDPISTEEQTAISNHLDEELAGLITACQKYQPQILIGSAGAFETFAAMLLEDADLKTLCSAVLDIDKYHSLSEKLIASTHAERALMPKLIPLRVDMIVIAAILTNYVISKTGLKAISLSTYDLKMGVLYDILADQKFDSSK</sequence>
<dbReference type="AlphaFoldDB" id="A0A0D0GKK7"/>
<keyword evidence="3" id="KW-1185">Reference proteome</keyword>
<dbReference type="GO" id="GO:0016462">
    <property type="term" value="F:pyrophosphatase activity"/>
    <property type="evidence" value="ECO:0007669"/>
    <property type="project" value="TreeGrafter"/>
</dbReference>
<organism evidence="2 3">
    <name type="scientific">Pedobacter lusitanus</name>
    <dbReference type="NCBI Taxonomy" id="1503925"/>
    <lineage>
        <taxon>Bacteria</taxon>
        <taxon>Pseudomonadati</taxon>
        <taxon>Bacteroidota</taxon>
        <taxon>Sphingobacteriia</taxon>
        <taxon>Sphingobacteriales</taxon>
        <taxon>Sphingobacteriaceae</taxon>
        <taxon>Pedobacter</taxon>
    </lineage>
</organism>
<evidence type="ECO:0000259" key="1">
    <source>
        <dbReference type="Pfam" id="PF02541"/>
    </source>
</evidence>
<comment type="caution">
    <text evidence="2">The sequence shown here is derived from an EMBL/GenBank/DDBJ whole genome shotgun (WGS) entry which is preliminary data.</text>
</comment>
<accession>A0A0D0GKK7</accession>
<dbReference type="InterPro" id="IPR050273">
    <property type="entry name" value="GppA/Ppx_hydrolase"/>
</dbReference>
<evidence type="ECO:0000313" key="3">
    <source>
        <dbReference type="Proteomes" id="UP000032049"/>
    </source>
</evidence>
<dbReference type="InterPro" id="IPR043129">
    <property type="entry name" value="ATPase_NBD"/>
</dbReference>
<dbReference type="Gene3D" id="3.30.420.150">
    <property type="entry name" value="Exopolyphosphatase. Domain 2"/>
    <property type="match status" value="1"/>
</dbReference>
<reference evidence="2 3" key="1">
    <citation type="submission" date="2015-01" db="EMBL/GenBank/DDBJ databases">
        <title>Draft genome sequence of Pedobacter sp. NL19 isolated from sludge of an effluent treatment pond in an abandoned uranium mine.</title>
        <authorList>
            <person name="Santos T."/>
            <person name="Caetano T."/>
            <person name="Covas C."/>
            <person name="Cruz A."/>
            <person name="Mendo S."/>
        </authorList>
    </citation>
    <scope>NUCLEOTIDE SEQUENCE [LARGE SCALE GENOMIC DNA]</scope>
    <source>
        <strain evidence="2 3">NL19</strain>
    </source>
</reference>
<dbReference type="RefSeq" id="WP_041886330.1">
    <property type="nucleotide sequence ID" value="NZ_CP157278.1"/>
</dbReference>
<gene>
    <name evidence="2" type="ORF">TH53_23535</name>
</gene>
<dbReference type="STRING" id="1503925.TH53_23535"/>
<dbReference type="OrthoDB" id="9814545at2"/>
<dbReference type="PANTHER" id="PTHR30005">
    <property type="entry name" value="EXOPOLYPHOSPHATASE"/>
    <property type="match status" value="1"/>
</dbReference>
<dbReference type="Gene3D" id="3.30.420.40">
    <property type="match status" value="1"/>
</dbReference>
<dbReference type="EMBL" id="JXRA01000123">
    <property type="protein sequence ID" value="KIO74931.1"/>
    <property type="molecule type" value="Genomic_DNA"/>
</dbReference>
<dbReference type="CDD" id="cd24055">
    <property type="entry name" value="ASKHA_NBD_ChPPX-like"/>
    <property type="match status" value="1"/>
</dbReference>
<name>A0A0D0GKK7_9SPHI</name>
<dbReference type="Proteomes" id="UP000032049">
    <property type="component" value="Unassembled WGS sequence"/>
</dbReference>
<proteinExistence type="predicted"/>
<dbReference type="Pfam" id="PF02541">
    <property type="entry name" value="Ppx-GppA"/>
    <property type="match status" value="1"/>
</dbReference>
<dbReference type="InterPro" id="IPR003695">
    <property type="entry name" value="Ppx_GppA_N"/>
</dbReference>
<protein>
    <submittedName>
        <fullName evidence="2">Exopolyphosphatase</fullName>
    </submittedName>
</protein>